<feature type="transmembrane region" description="Helical" evidence="9">
    <location>
        <begin position="83"/>
        <end position="104"/>
    </location>
</feature>
<dbReference type="PANTHER" id="PTHR28259:SF1">
    <property type="entry name" value="FLUORIDE EXPORT PROTEIN 1-RELATED"/>
    <property type="match status" value="1"/>
</dbReference>
<comment type="caution">
    <text evidence="10">The sequence shown here is derived from an EMBL/GenBank/DDBJ whole genome shotgun (WGS) entry which is preliminary data.</text>
</comment>
<dbReference type="OrthoDB" id="409792at2759"/>
<evidence type="ECO:0000256" key="7">
    <source>
        <dbReference type="ARBA" id="ARBA00035120"/>
    </source>
</evidence>
<evidence type="ECO:0000256" key="3">
    <source>
        <dbReference type="ARBA" id="ARBA00022475"/>
    </source>
</evidence>
<dbReference type="Pfam" id="PF02537">
    <property type="entry name" value="CRCB"/>
    <property type="match status" value="1"/>
</dbReference>
<keyword evidence="6 9" id="KW-0472">Membrane</keyword>
<feature type="transmembrane region" description="Helical" evidence="9">
    <location>
        <begin position="241"/>
        <end position="263"/>
    </location>
</feature>
<protein>
    <submittedName>
        <fullName evidence="10">Uncharacterized protein</fullName>
    </submittedName>
</protein>
<name>A0A9P6DW14_9AGAM</name>
<keyword evidence="11" id="KW-1185">Reference proteome</keyword>
<keyword evidence="3" id="KW-1003">Cell membrane</keyword>
<evidence type="ECO:0000313" key="11">
    <source>
        <dbReference type="Proteomes" id="UP000886523"/>
    </source>
</evidence>
<evidence type="ECO:0000313" key="10">
    <source>
        <dbReference type="EMBL" id="KAF9513233.1"/>
    </source>
</evidence>
<feature type="transmembrane region" description="Helical" evidence="9">
    <location>
        <begin position="6"/>
        <end position="27"/>
    </location>
</feature>
<evidence type="ECO:0000256" key="5">
    <source>
        <dbReference type="ARBA" id="ARBA00022989"/>
    </source>
</evidence>
<keyword evidence="5 9" id="KW-1133">Transmembrane helix</keyword>
<comment type="subcellular location">
    <subcellularLocation>
        <location evidence="2">Cell membrane</location>
        <topology evidence="2">Multi-pass membrane protein</topology>
    </subcellularLocation>
</comment>
<dbReference type="InterPro" id="IPR003691">
    <property type="entry name" value="FluC"/>
</dbReference>
<dbReference type="GO" id="GO:0005886">
    <property type="term" value="C:plasma membrane"/>
    <property type="evidence" value="ECO:0007669"/>
    <property type="project" value="UniProtKB-SubCell"/>
</dbReference>
<feature type="transmembrane region" description="Helical" evidence="9">
    <location>
        <begin position="125"/>
        <end position="144"/>
    </location>
</feature>
<dbReference type="PANTHER" id="PTHR28259">
    <property type="entry name" value="FLUORIDE EXPORT PROTEIN 1-RELATED"/>
    <property type="match status" value="1"/>
</dbReference>
<sequence>MTFQGASVFPLAWVQALGCLVMGLAFGLREPITKFYPPLYTAITTGFCGSLTTFSSWNLSVFLAFSNPQEFHRGRLYDIIDGIAQICATLAVSIGSLALGIHLASNIDRRVSLKSPPPYPYLRHSVAYLSFLSYGLVIILYFVLPHGFRPDAMAALLFCYPGALSRHILGTLFNPFLANFPLGTFGANISATILQGVFRTLQRNPSLVNSISTCVLLQGLEDGYCCTFAVEIRTLRHRAGLYIFASVLAAQLALVLTVGIPWWTGSVNENIMCHLRSGCRDGSNGVGRRALHDL</sequence>
<proteinExistence type="inferred from homology"/>
<evidence type="ECO:0000256" key="1">
    <source>
        <dbReference type="ARBA" id="ARBA00002598"/>
    </source>
</evidence>
<dbReference type="EMBL" id="MU128975">
    <property type="protein sequence ID" value="KAF9513233.1"/>
    <property type="molecule type" value="Genomic_DNA"/>
</dbReference>
<evidence type="ECO:0000256" key="9">
    <source>
        <dbReference type="SAM" id="Phobius"/>
    </source>
</evidence>
<feature type="transmembrane region" description="Helical" evidence="9">
    <location>
        <begin position="39"/>
        <end position="63"/>
    </location>
</feature>
<organism evidence="10 11">
    <name type="scientific">Hydnum rufescens UP504</name>
    <dbReference type="NCBI Taxonomy" id="1448309"/>
    <lineage>
        <taxon>Eukaryota</taxon>
        <taxon>Fungi</taxon>
        <taxon>Dikarya</taxon>
        <taxon>Basidiomycota</taxon>
        <taxon>Agaricomycotina</taxon>
        <taxon>Agaricomycetes</taxon>
        <taxon>Cantharellales</taxon>
        <taxon>Hydnaceae</taxon>
        <taxon>Hydnum</taxon>
    </lineage>
</organism>
<accession>A0A9P6DW14</accession>
<feature type="transmembrane region" description="Helical" evidence="9">
    <location>
        <begin position="176"/>
        <end position="198"/>
    </location>
</feature>
<evidence type="ECO:0000256" key="8">
    <source>
        <dbReference type="ARBA" id="ARBA00035585"/>
    </source>
</evidence>
<dbReference type="Proteomes" id="UP000886523">
    <property type="component" value="Unassembled WGS sequence"/>
</dbReference>
<comment type="similarity">
    <text evidence="7">Belongs to the fluoride channel Fluc/FEX (TC 1.A.43) family.</text>
</comment>
<evidence type="ECO:0000256" key="2">
    <source>
        <dbReference type="ARBA" id="ARBA00004651"/>
    </source>
</evidence>
<dbReference type="GO" id="GO:1903425">
    <property type="term" value="F:fluoride transmembrane transporter activity"/>
    <property type="evidence" value="ECO:0007669"/>
    <property type="project" value="TreeGrafter"/>
</dbReference>
<gene>
    <name evidence="10" type="ORF">BS47DRAFT_1459020</name>
</gene>
<reference evidence="10" key="1">
    <citation type="journal article" date="2020" name="Nat. Commun.">
        <title>Large-scale genome sequencing of mycorrhizal fungi provides insights into the early evolution of symbiotic traits.</title>
        <authorList>
            <person name="Miyauchi S."/>
            <person name="Kiss E."/>
            <person name="Kuo A."/>
            <person name="Drula E."/>
            <person name="Kohler A."/>
            <person name="Sanchez-Garcia M."/>
            <person name="Morin E."/>
            <person name="Andreopoulos B."/>
            <person name="Barry K.W."/>
            <person name="Bonito G."/>
            <person name="Buee M."/>
            <person name="Carver A."/>
            <person name="Chen C."/>
            <person name="Cichocki N."/>
            <person name="Clum A."/>
            <person name="Culley D."/>
            <person name="Crous P.W."/>
            <person name="Fauchery L."/>
            <person name="Girlanda M."/>
            <person name="Hayes R.D."/>
            <person name="Keri Z."/>
            <person name="LaButti K."/>
            <person name="Lipzen A."/>
            <person name="Lombard V."/>
            <person name="Magnuson J."/>
            <person name="Maillard F."/>
            <person name="Murat C."/>
            <person name="Nolan M."/>
            <person name="Ohm R.A."/>
            <person name="Pangilinan J."/>
            <person name="Pereira M.F."/>
            <person name="Perotto S."/>
            <person name="Peter M."/>
            <person name="Pfister S."/>
            <person name="Riley R."/>
            <person name="Sitrit Y."/>
            <person name="Stielow J.B."/>
            <person name="Szollosi G."/>
            <person name="Zifcakova L."/>
            <person name="Stursova M."/>
            <person name="Spatafora J.W."/>
            <person name="Tedersoo L."/>
            <person name="Vaario L.M."/>
            <person name="Yamada A."/>
            <person name="Yan M."/>
            <person name="Wang P."/>
            <person name="Xu J."/>
            <person name="Bruns T."/>
            <person name="Baldrian P."/>
            <person name="Vilgalys R."/>
            <person name="Dunand C."/>
            <person name="Henrissat B."/>
            <person name="Grigoriev I.V."/>
            <person name="Hibbett D."/>
            <person name="Nagy L.G."/>
            <person name="Martin F.M."/>
        </authorList>
    </citation>
    <scope>NUCLEOTIDE SEQUENCE</scope>
    <source>
        <strain evidence="10">UP504</strain>
    </source>
</reference>
<evidence type="ECO:0000256" key="4">
    <source>
        <dbReference type="ARBA" id="ARBA00022692"/>
    </source>
</evidence>
<keyword evidence="4 9" id="KW-0812">Transmembrane</keyword>
<comment type="catalytic activity">
    <reaction evidence="8">
        <text>fluoride(in) = fluoride(out)</text>
        <dbReference type="Rhea" id="RHEA:76159"/>
        <dbReference type="ChEBI" id="CHEBI:17051"/>
    </reaction>
    <physiologicalReaction direction="left-to-right" evidence="8">
        <dbReference type="Rhea" id="RHEA:76160"/>
    </physiologicalReaction>
</comment>
<evidence type="ECO:0000256" key="6">
    <source>
        <dbReference type="ARBA" id="ARBA00023136"/>
    </source>
</evidence>
<dbReference type="AlphaFoldDB" id="A0A9P6DW14"/>
<comment type="function">
    <text evidence="1">Fluoride channel required for the rapid expulsion of cytoplasmic fluoride.</text>
</comment>